<protein>
    <submittedName>
        <fullName evidence="3">Uncharacterized protein</fullName>
    </submittedName>
</protein>
<comment type="caution">
    <text evidence="3">The sequence shown here is derived from an EMBL/GenBank/DDBJ whole genome shotgun (WGS) entry which is preliminary data.</text>
</comment>
<organism evidence="3 4">
    <name type="scientific">Catenaria anguillulae PL171</name>
    <dbReference type="NCBI Taxonomy" id="765915"/>
    <lineage>
        <taxon>Eukaryota</taxon>
        <taxon>Fungi</taxon>
        <taxon>Fungi incertae sedis</taxon>
        <taxon>Blastocladiomycota</taxon>
        <taxon>Blastocladiomycetes</taxon>
        <taxon>Blastocladiales</taxon>
        <taxon>Catenariaceae</taxon>
        <taxon>Catenaria</taxon>
    </lineage>
</organism>
<evidence type="ECO:0000256" key="2">
    <source>
        <dbReference type="SAM" id="Phobius"/>
    </source>
</evidence>
<proteinExistence type="predicted"/>
<evidence type="ECO:0000313" key="3">
    <source>
        <dbReference type="EMBL" id="ORZ32851.1"/>
    </source>
</evidence>
<gene>
    <name evidence="3" type="ORF">BCR44DRAFT_26979</name>
</gene>
<dbReference type="Proteomes" id="UP000193411">
    <property type="component" value="Unassembled WGS sequence"/>
</dbReference>
<feature type="compositionally biased region" description="Polar residues" evidence="1">
    <location>
        <begin position="1"/>
        <end position="21"/>
    </location>
</feature>
<accession>A0A1Y2HG42</accession>
<keyword evidence="4" id="KW-1185">Reference proteome</keyword>
<evidence type="ECO:0000313" key="4">
    <source>
        <dbReference type="Proteomes" id="UP000193411"/>
    </source>
</evidence>
<keyword evidence="2" id="KW-0812">Transmembrane</keyword>
<dbReference type="EMBL" id="MCFL01000041">
    <property type="protein sequence ID" value="ORZ32851.1"/>
    <property type="molecule type" value="Genomic_DNA"/>
</dbReference>
<keyword evidence="2" id="KW-0472">Membrane</keyword>
<feature type="region of interest" description="Disordered" evidence="1">
    <location>
        <begin position="1"/>
        <end position="26"/>
    </location>
</feature>
<reference evidence="3 4" key="1">
    <citation type="submission" date="2016-07" db="EMBL/GenBank/DDBJ databases">
        <title>Pervasive Adenine N6-methylation of Active Genes in Fungi.</title>
        <authorList>
            <consortium name="DOE Joint Genome Institute"/>
            <person name="Mondo S.J."/>
            <person name="Dannebaum R.O."/>
            <person name="Kuo R.C."/>
            <person name="Labutti K."/>
            <person name="Haridas S."/>
            <person name="Kuo A."/>
            <person name="Salamov A."/>
            <person name="Ahrendt S.R."/>
            <person name="Lipzen A."/>
            <person name="Sullivan W."/>
            <person name="Andreopoulos W.B."/>
            <person name="Clum A."/>
            <person name="Lindquist E."/>
            <person name="Daum C."/>
            <person name="Ramamoorthy G.K."/>
            <person name="Gryganskyi A."/>
            <person name="Culley D."/>
            <person name="Magnuson J.K."/>
            <person name="James T.Y."/>
            <person name="O'Malley M.A."/>
            <person name="Stajich J.E."/>
            <person name="Spatafora J.W."/>
            <person name="Visel A."/>
            <person name="Grigoriev I.V."/>
        </authorList>
    </citation>
    <scope>NUCLEOTIDE SEQUENCE [LARGE SCALE GENOMIC DNA]</scope>
    <source>
        <strain evidence="3 4">PL171</strain>
    </source>
</reference>
<sequence length="296" mass="32317">MTVGLSSSSPSAMNQHESINPDTRAAKERTPFDRAVEIAAATYARYNAMVATWFPPVQALLSIASLFCMYTVGLAVYFDHISNIPLFSLDRLQQSSVPYVGANWFCVGILSAMTAWVFAGTGVFLHQPTWTSQYGKRVFVGLAFLVHNLLNALGSSCGSLQVPLLNEPTTPPVCTTRVLPSNRSPVWEVFGYNSAGTSRLHFERHSFEATSDPFNLEPLDGCSAIRAVDTKKILLYIYLAISAWTLHVSVTAITHLHHHFFDTATADTTDIDVKPGEKGQVMVTTEVASTVIADSP</sequence>
<evidence type="ECO:0000256" key="1">
    <source>
        <dbReference type="SAM" id="MobiDB-lite"/>
    </source>
</evidence>
<dbReference type="AlphaFoldDB" id="A0A1Y2HG42"/>
<keyword evidence="2" id="KW-1133">Transmembrane helix</keyword>
<feature type="transmembrane region" description="Helical" evidence="2">
    <location>
        <begin position="59"/>
        <end position="78"/>
    </location>
</feature>
<feature type="transmembrane region" description="Helical" evidence="2">
    <location>
        <begin position="99"/>
        <end position="118"/>
    </location>
</feature>
<name>A0A1Y2HG42_9FUNG</name>
<feature type="transmembrane region" description="Helical" evidence="2">
    <location>
        <begin position="233"/>
        <end position="253"/>
    </location>
</feature>
<feature type="transmembrane region" description="Helical" evidence="2">
    <location>
        <begin position="138"/>
        <end position="154"/>
    </location>
</feature>